<evidence type="ECO:0000313" key="2">
    <source>
        <dbReference type="Proteomes" id="UP000441336"/>
    </source>
</evidence>
<sequence length="117" mass="13446">MKSFTVPHHREAPLIRNSENWAVLQRHNVQVVGRGQPTLIFCNGFNCNQQVWHYLTPALATRYQLVLFDQMGTGRADRAAYDPRSTPPSMAMPRTWWLSAGPWMCGRPLSWAIRRAP</sequence>
<dbReference type="InterPro" id="IPR029058">
    <property type="entry name" value="AB_hydrolase_fold"/>
</dbReference>
<comment type="caution">
    <text evidence="1">The sequence shown here is derived from an EMBL/GenBank/DDBJ whole genome shotgun (WGS) entry which is preliminary data.</text>
</comment>
<protein>
    <recommendedName>
        <fullName evidence="3">Alpha/beta fold hydrolase</fullName>
    </recommendedName>
</protein>
<dbReference type="SUPFAM" id="SSF53474">
    <property type="entry name" value="alpha/beta-Hydrolases"/>
    <property type="match status" value="1"/>
</dbReference>
<gene>
    <name evidence="1" type="ORF">GO988_01295</name>
</gene>
<keyword evidence="2" id="KW-1185">Reference proteome</keyword>
<reference evidence="1 2" key="1">
    <citation type="submission" date="2019-12" db="EMBL/GenBank/DDBJ databases">
        <title>Hymenobacter sp. HMF4947 Genome sequencing and assembly.</title>
        <authorList>
            <person name="Kang H."/>
            <person name="Cha I."/>
            <person name="Kim H."/>
            <person name="Joh K."/>
        </authorList>
    </citation>
    <scope>NUCLEOTIDE SEQUENCE [LARGE SCALE GENOMIC DNA]</scope>
    <source>
        <strain evidence="1 2">HMF4947</strain>
    </source>
</reference>
<dbReference type="EMBL" id="WQKZ01000001">
    <property type="protein sequence ID" value="MVN74953.1"/>
    <property type="molecule type" value="Genomic_DNA"/>
</dbReference>
<evidence type="ECO:0008006" key="3">
    <source>
        <dbReference type="Google" id="ProtNLM"/>
    </source>
</evidence>
<evidence type="ECO:0000313" key="1">
    <source>
        <dbReference type="EMBL" id="MVN74953.1"/>
    </source>
</evidence>
<organism evidence="1 2">
    <name type="scientific">Hymenobacter ginkgonis</name>
    <dbReference type="NCBI Taxonomy" id="2682976"/>
    <lineage>
        <taxon>Bacteria</taxon>
        <taxon>Pseudomonadati</taxon>
        <taxon>Bacteroidota</taxon>
        <taxon>Cytophagia</taxon>
        <taxon>Cytophagales</taxon>
        <taxon>Hymenobacteraceae</taxon>
        <taxon>Hymenobacter</taxon>
    </lineage>
</organism>
<dbReference type="RefSeq" id="WP_157561724.1">
    <property type="nucleotide sequence ID" value="NZ_WQKZ01000001.1"/>
</dbReference>
<dbReference type="Gene3D" id="3.40.50.1820">
    <property type="entry name" value="alpha/beta hydrolase"/>
    <property type="match status" value="1"/>
</dbReference>
<name>A0A7K1T981_9BACT</name>
<proteinExistence type="predicted"/>
<dbReference type="Proteomes" id="UP000441336">
    <property type="component" value="Unassembled WGS sequence"/>
</dbReference>
<dbReference type="AlphaFoldDB" id="A0A7K1T981"/>
<accession>A0A7K1T981</accession>